<accession>A0A8D7F8T6</accession>
<dbReference type="EMBL" id="HG996471">
    <property type="protein sequence ID" value="CAG1845007.1"/>
    <property type="molecule type" value="Genomic_DNA"/>
</dbReference>
<gene>
    <name evidence="2" type="ORF">GSMUA_148020.1</name>
</gene>
<sequence length="156" mass="17283">MSSSPEVSPGGGEIRRRTATATSRKPVETRRGQKKPATAEKLGPRLRREKSAATRAAATARWNRCSTAACISFSWIAMGNQPPNPTKRRLPLLAEVKKDRILFCCQTFVFLSFPSLSRSLAPSGRERKASTSRSVSPKYPLHLRDLHSHQSLKKPS</sequence>
<protein>
    <submittedName>
        <fullName evidence="2">(wild Malaysian banana) hypothetical protein</fullName>
    </submittedName>
</protein>
<dbReference type="AlphaFoldDB" id="A0A8D7F8T6"/>
<name>A0A8D7F8T6_MUSAM</name>
<evidence type="ECO:0000256" key="1">
    <source>
        <dbReference type="SAM" id="MobiDB-lite"/>
    </source>
</evidence>
<feature type="region of interest" description="Disordered" evidence="1">
    <location>
        <begin position="1"/>
        <end position="55"/>
    </location>
</feature>
<reference evidence="2" key="1">
    <citation type="submission" date="2021-03" db="EMBL/GenBank/DDBJ databases">
        <authorList>
            <consortium name="Genoscope - CEA"/>
            <person name="William W."/>
        </authorList>
    </citation>
    <scope>NUCLEOTIDE SEQUENCE</scope>
    <source>
        <strain evidence="2">Doubled-haploid Pahang</strain>
    </source>
</reference>
<feature type="region of interest" description="Disordered" evidence="1">
    <location>
        <begin position="119"/>
        <end position="156"/>
    </location>
</feature>
<proteinExistence type="predicted"/>
<evidence type="ECO:0000313" key="2">
    <source>
        <dbReference type="EMBL" id="CAG1845007.1"/>
    </source>
</evidence>
<organism evidence="2">
    <name type="scientific">Musa acuminata subsp. malaccensis</name>
    <name type="common">Wild banana</name>
    <name type="synonym">Musa malaccensis</name>
    <dbReference type="NCBI Taxonomy" id="214687"/>
    <lineage>
        <taxon>Eukaryota</taxon>
        <taxon>Viridiplantae</taxon>
        <taxon>Streptophyta</taxon>
        <taxon>Embryophyta</taxon>
        <taxon>Tracheophyta</taxon>
        <taxon>Spermatophyta</taxon>
        <taxon>Magnoliopsida</taxon>
        <taxon>Liliopsida</taxon>
        <taxon>Zingiberales</taxon>
        <taxon>Musaceae</taxon>
        <taxon>Musa</taxon>
    </lineage>
</organism>